<feature type="chain" id="PRO_5046771806" description="Aminopeptidase" evidence="5">
    <location>
        <begin position="24"/>
        <end position="466"/>
    </location>
</feature>
<dbReference type="InterPro" id="IPR004134">
    <property type="entry name" value="Peptidase_C1B"/>
</dbReference>
<dbReference type="PANTHER" id="PTHR10363:SF2">
    <property type="entry name" value="BLEOMYCIN HYDROLASE"/>
    <property type="match status" value="1"/>
</dbReference>
<evidence type="ECO:0000256" key="4">
    <source>
        <dbReference type="PIRNR" id="PIRNR005700"/>
    </source>
</evidence>
<dbReference type="SUPFAM" id="SSF54001">
    <property type="entry name" value="Cysteine proteinases"/>
    <property type="match status" value="1"/>
</dbReference>
<keyword evidence="1 4" id="KW-0645">Protease</keyword>
<keyword evidence="7" id="KW-1185">Reference proteome</keyword>
<proteinExistence type="inferred from homology"/>
<gene>
    <name evidence="6" type="ORF">Tsumi_09590</name>
</gene>
<dbReference type="Pfam" id="PF03051">
    <property type="entry name" value="Peptidase_C1_2"/>
    <property type="match status" value="1"/>
</dbReference>
<dbReference type="Proteomes" id="UP001628220">
    <property type="component" value="Unassembled WGS sequence"/>
</dbReference>
<evidence type="ECO:0000313" key="7">
    <source>
        <dbReference type="Proteomes" id="UP001628220"/>
    </source>
</evidence>
<dbReference type="CDD" id="cd00585">
    <property type="entry name" value="Peptidase_C1B"/>
    <property type="match status" value="1"/>
</dbReference>
<comment type="caution">
    <text evidence="6">The sequence shown here is derived from an EMBL/GenBank/DDBJ whole genome shotgun (WGS) entry which is preliminary data.</text>
</comment>
<dbReference type="Gene3D" id="3.90.70.10">
    <property type="entry name" value="Cysteine proteinases"/>
    <property type="match status" value="1"/>
</dbReference>
<dbReference type="PROSITE" id="PS00139">
    <property type="entry name" value="THIOL_PROTEASE_CYS"/>
    <property type="match status" value="1"/>
</dbReference>
<accession>A0ABQ0E299</accession>
<dbReference type="RefSeq" id="WP_411915671.1">
    <property type="nucleotide sequence ID" value="NZ_BAAFSF010000002.1"/>
</dbReference>
<dbReference type="EMBL" id="BAAFSF010000002">
    <property type="protein sequence ID" value="GAB1251854.1"/>
    <property type="molecule type" value="Genomic_DNA"/>
</dbReference>
<evidence type="ECO:0000256" key="1">
    <source>
        <dbReference type="ARBA" id="ARBA00022670"/>
    </source>
</evidence>
<comment type="similarity">
    <text evidence="4">Belongs to the peptidase C1 family.</text>
</comment>
<keyword evidence="3 4" id="KW-0788">Thiol protease</keyword>
<dbReference type="InterPro" id="IPR038765">
    <property type="entry name" value="Papain-like_cys_pep_sf"/>
</dbReference>
<reference evidence="6 7" key="1">
    <citation type="journal article" date="2025" name="Int. J. Syst. Evol. Microbiol.">
        <title>Desulfovibrio falkowii sp. nov., Porphyromonas miyakawae sp. nov., Mediterraneibacter flintii sp. nov. and Owariibacterium komagatae gen. nov., sp. nov., isolated from human faeces.</title>
        <authorList>
            <person name="Hamaguchi T."/>
            <person name="Ohara M."/>
            <person name="Hisatomi A."/>
            <person name="Sekiguchi K."/>
            <person name="Takeda J.I."/>
            <person name="Ueyama J."/>
            <person name="Ito M."/>
            <person name="Nishiwaki H."/>
            <person name="Ogi T."/>
            <person name="Hirayama M."/>
            <person name="Ohkuma M."/>
            <person name="Sakamoto M."/>
            <person name="Ohno K."/>
        </authorList>
    </citation>
    <scope>NUCLEOTIDE SEQUENCE [LARGE SCALE GENOMIC DNA]</scope>
    <source>
        <strain evidence="6 7">13CB11C</strain>
    </source>
</reference>
<sequence length="466" mass="52735">MKRITLISSFALCLVLSICSLSAQHGGIDDALLKELRQTASLSSTDRALQNILVVNGMTFDNAVRGAKPNDVFTYRVPQVGITDQKQSGRCWLFTGLNVLRSEAVIKHDLATPFYFSHCYSFFYDQLEKANLFLQAIIDTRSKPMSDQTVIWLFNHPIGDGGQFTGVSDNIMKYGVVPSDVMPETAASNNTSRMSSLIATILRQGGIRMRDAASKGASQQQLMDTKKELLKAVYRILVLNLGEPPLKFNYTLKDASGKVIASKEYTPQSFYHDLIGRDLCKEYVMIMNDPSKEFNQCYEIEYDRHVYDGENWTYLNLPIEELKEMAIASLKENRMLYYSCDVGKQLDRKTGILSMDNFDYSSMAGMPLNMDKRERILTGASGSTHAMTLVAVDLDANGKPTKWMVENSWGAESGYKGHLIMTDEWFDEYTFRIVVEKRFLTEKAKALTKRKPIMLPPWDPMFAPEE</sequence>
<keyword evidence="4" id="KW-0031">Aminopeptidase</keyword>
<keyword evidence="5" id="KW-0732">Signal</keyword>
<dbReference type="PANTHER" id="PTHR10363">
    <property type="entry name" value="BLEOMYCIN HYDROLASE"/>
    <property type="match status" value="1"/>
</dbReference>
<evidence type="ECO:0000256" key="5">
    <source>
        <dbReference type="SAM" id="SignalP"/>
    </source>
</evidence>
<evidence type="ECO:0000313" key="6">
    <source>
        <dbReference type="EMBL" id="GAB1251854.1"/>
    </source>
</evidence>
<evidence type="ECO:0000256" key="3">
    <source>
        <dbReference type="ARBA" id="ARBA00022807"/>
    </source>
</evidence>
<evidence type="ECO:0000256" key="2">
    <source>
        <dbReference type="ARBA" id="ARBA00022801"/>
    </source>
</evidence>
<feature type="signal peptide" evidence="5">
    <location>
        <begin position="1"/>
        <end position="23"/>
    </location>
</feature>
<protein>
    <recommendedName>
        <fullName evidence="4">Aminopeptidase</fullName>
    </recommendedName>
</protein>
<dbReference type="PIRSF" id="PIRSF005700">
    <property type="entry name" value="PepC"/>
    <property type="match status" value="1"/>
</dbReference>
<dbReference type="InterPro" id="IPR000169">
    <property type="entry name" value="Pept_cys_AS"/>
</dbReference>
<keyword evidence="2 4" id="KW-0378">Hydrolase</keyword>
<name>A0ABQ0E299_9PORP</name>
<organism evidence="6 7">
    <name type="scientific">Porphyromonas miyakawae</name>
    <dbReference type="NCBI Taxonomy" id="3137470"/>
    <lineage>
        <taxon>Bacteria</taxon>
        <taxon>Pseudomonadati</taxon>
        <taxon>Bacteroidota</taxon>
        <taxon>Bacteroidia</taxon>
        <taxon>Bacteroidales</taxon>
        <taxon>Porphyromonadaceae</taxon>
        <taxon>Porphyromonas</taxon>
    </lineage>
</organism>